<comment type="caution">
    <text evidence="1">The sequence shown here is derived from an EMBL/GenBank/DDBJ whole genome shotgun (WGS) entry which is preliminary data.</text>
</comment>
<dbReference type="EMBL" id="LJKA01000065">
    <property type="protein sequence ID" value="KZD29530.1"/>
    <property type="molecule type" value="Genomic_DNA"/>
</dbReference>
<dbReference type="Proteomes" id="UP000076501">
    <property type="component" value="Unassembled WGS sequence"/>
</dbReference>
<name>A0A164CWV9_BACCE</name>
<reference evidence="1 2" key="1">
    <citation type="submission" date="2015-09" db="EMBL/GenBank/DDBJ databases">
        <title>Bacillus cereus food isolates.</title>
        <authorList>
            <person name="Boekhorst J."/>
        </authorList>
    </citation>
    <scope>NUCLEOTIDE SEQUENCE [LARGE SCALE GENOMIC DNA]</scope>
    <source>
        <strain evidence="1 2">B4082</strain>
    </source>
</reference>
<dbReference type="PATRIC" id="fig|1396.539.peg.3910"/>
<accession>A0A164CWV9</accession>
<proteinExistence type="predicted"/>
<evidence type="ECO:0000313" key="2">
    <source>
        <dbReference type="Proteomes" id="UP000076501"/>
    </source>
</evidence>
<protein>
    <submittedName>
        <fullName evidence="1">Transposase (13)</fullName>
    </submittedName>
</protein>
<dbReference type="AlphaFoldDB" id="A0A164CWV9"/>
<organism evidence="1 2">
    <name type="scientific">Bacillus cereus</name>
    <dbReference type="NCBI Taxonomy" id="1396"/>
    <lineage>
        <taxon>Bacteria</taxon>
        <taxon>Bacillati</taxon>
        <taxon>Bacillota</taxon>
        <taxon>Bacilli</taxon>
        <taxon>Bacillales</taxon>
        <taxon>Bacillaceae</taxon>
        <taxon>Bacillus</taxon>
        <taxon>Bacillus cereus group</taxon>
    </lineage>
</organism>
<evidence type="ECO:0000313" key="1">
    <source>
        <dbReference type="EMBL" id="KZD29530.1"/>
    </source>
</evidence>
<gene>
    <name evidence="1" type="ORF">B4082_4448</name>
</gene>
<sequence length="67" mass="7772">MTIQYGTLDAGYDYEAIYTQLYRVKAKEIIAYNKRNEGEFLGFDEHFAPTFGNIRINMTALMTNIQP</sequence>